<name>A0A183TCY8_SCHSO</name>
<protein>
    <submittedName>
        <fullName evidence="4">Reverse transcriptase domain-containing protein</fullName>
    </submittedName>
</protein>
<dbReference type="OrthoDB" id="6759844at2759"/>
<proteinExistence type="predicted"/>
<dbReference type="InterPro" id="IPR000477">
    <property type="entry name" value="RT_dom"/>
</dbReference>
<evidence type="ECO:0000313" key="3">
    <source>
        <dbReference type="Proteomes" id="UP000275846"/>
    </source>
</evidence>
<dbReference type="STRING" id="70667.A0A183TCY8"/>
<organism evidence="4">
    <name type="scientific">Schistocephalus solidus</name>
    <name type="common">Tapeworm</name>
    <dbReference type="NCBI Taxonomy" id="70667"/>
    <lineage>
        <taxon>Eukaryota</taxon>
        <taxon>Metazoa</taxon>
        <taxon>Spiralia</taxon>
        <taxon>Lophotrochozoa</taxon>
        <taxon>Platyhelminthes</taxon>
        <taxon>Cestoda</taxon>
        <taxon>Eucestoda</taxon>
        <taxon>Diphyllobothriidea</taxon>
        <taxon>Diphyllobothriidae</taxon>
        <taxon>Schistocephalus</taxon>
    </lineage>
</organism>
<dbReference type="InterPro" id="IPR050951">
    <property type="entry name" value="Retrovirus_Pol_polyprotein"/>
</dbReference>
<dbReference type="Proteomes" id="UP000275846">
    <property type="component" value="Unassembled WGS sequence"/>
</dbReference>
<dbReference type="InterPro" id="IPR043502">
    <property type="entry name" value="DNA/RNA_pol_sf"/>
</dbReference>
<gene>
    <name evidence="2" type="ORF">SSLN_LOCUS14336</name>
</gene>
<dbReference type="InterPro" id="IPR043128">
    <property type="entry name" value="Rev_trsase/Diguanyl_cyclase"/>
</dbReference>
<dbReference type="WBParaSite" id="SSLN_0001487801-mRNA-1">
    <property type="protein sequence ID" value="SSLN_0001487801-mRNA-1"/>
    <property type="gene ID" value="SSLN_0001487801"/>
</dbReference>
<dbReference type="CDD" id="cd01647">
    <property type="entry name" value="RT_LTR"/>
    <property type="match status" value="1"/>
</dbReference>
<dbReference type="PANTHER" id="PTHR37984:SF5">
    <property type="entry name" value="PROTEIN NYNRIN-LIKE"/>
    <property type="match status" value="1"/>
</dbReference>
<evidence type="ECO:0000313" key="4">
    <source>
        <dbReference type="WBParaSite" id="SSLN_0001487801-mRNA-1"/>
    </source>
</evidence>
<reference evidence="2 3" key="2">
    <citation type="submission" date="2018-11" db="EMBL/GenBank/DDBJ databases">
        <authorList>
            <consortium name="Pathogen Informatics"/>
        </authorList>
    </citation>
    <scope>NUCLEOTIDE SEQUENCE [LARGE SCALE GENOMIC DNA]</scope>
    <source>
        <strain evidence="2 3">NST_G2</strain>
    </source>
</reference>
<accession>A0A183TCY8</accession>
<dbReference type="AlphaFoldDB" id="A0A183TCY8"/>
<evidence type="ECO:0000259" key="1">
    <source>
        <dbReference type="Pfam" id="PF00078"/>
    </source>
</evidence>
<dbReference type="Pfam" id="PF00078">
    <property type="entry name" value="RVT_1"/>
    <property type="match status" value="1"/>
</dbReference>
<dbReference type="SUPFAM" id="SSF56672">
    <property type="entry name" value="DNA/RNA polymerases"/>
    <property type="match status" value="1"/>
</dbReference>
<dbReference type="PANTHER" id="PTHR37984">
    <property type="entry name" value="PROTEIN CBG26694"/>
    <property type="match status" value="1"/>
</dbReference>
<evidence type="ECO:0000313" key="2">
    <source>
        <dbReference type="EMBL" id="VDM00722.1"/>
    </source>
</evidence>
<dbReference type="Gene3D" id="3.30.70.270">
    <property type="match status" value="1"/>
</dbReference>
<reference evidence="4" key="1">
    <citation type="submission" date="2016-06" db="UniProtKB">
        <authorList>
            <consortium name="WormBaseParasite"/>
        </authorList>
    </citation>
    <scope>IDENTIFICATION</scope>
</reference>
<sequence length="216" mass="24486">MSLHKSQNSTTRNPPIPCWQCSDWYFVRFYPLKKHVFQYCHKQRHKENFCPAGQTPIQRAASILAVKKATGKVRICADFSTGINAIQDTHQYPLPVPEDLFAKLNGRACFVKRDLSYAYLQTDAFDEYRDPLTIKPNRSLFQFTRFPFGVNNAPAILQEIMDTMLMGTEGAAAYLEDILVTGSNPDKVLRTRPQPNSGLRLPPASGQVQFFVPSVK</sequence>
<feature type="domain" description="Reverse transcriptase" evidence="1">
    <location>
        <begin position="75"/>
        <end position="189"/>
    </location>
</feature>
<dbReference type="Gene3D" id="3.10.10.10">
    <property type="entry name" value="HIV Type 1 Reverse Transcriptase, subunit A, domain 1"/>
    <property type="match status" value="1"/>
</dbReference>
<keyword evidence="3" id="KW-1185">Reference proteome</keyword>
<dbReference type="EMBL" id="UYSU01038869">
    <property type="protein sequence ID" value="VDM00722.1"/>
    <property type="molecule type" value="Genomic_DNA"/>
</dbReference>